<dbReference type="PANTHER" id="PTHR37981:SF1">
    <property type="entry name" value="SGNH HYDROLASE-TYPE ESTERASE DOMAIN-CONTAINING PROTEIN"/>
    <property type="match status" value="1"/>
</dbReference>
<dbReference type="Gene3D" id="3.40.50.1110">
    <property type="entry name" value="SGNH hydrolase"/>
    <property type="match status" value="1"/>
</dbReference>
<organism evidence="3 4">
    <name type="scientific">Nocardioides kribbensis</name>
    <dbReference type="NCBI Taxonomy" id="305517"/>
    <lineage>
        <taxon>Bacteria</taxon>
        <taxon>Bacillati</taxon>
        <taxon>Actinomycetota</taxon>
        <taxon>Actinomycetes</taxon>
        <taxon>Propionibacteriales</taxon>
        <taxon>Nocardioidaceae</taxon>
        <taxon>Nocardioides</taxon>
    </lineage>
</organism>
<dbReference type="EMBL" id="JBEGDP010000034">
    <property type="protein sequence ID" value="MEQ7849292.1"/>
    <property type="molecule type" value="Genomic_DNA"/>
</dbReference>
<feature type="domain" description="SGNH hydrolase-type esterase" evidence="2">
    <location>
        <begin position="47"/>
        <end position="309"/>
    </location>
</feature>
<reference evidence="3 4" key="1">
    <citation type="submission" date="2024-02" db="EMBL/GenBank/DDBJ databases">
        <title>Full genome sequence of Nocardioides kribbensis.</title>
        <authorList>
            <person name="Poletto B.L."/>
            <person name="Silva G."/>
            <person name="Galante D."/>
            <person name="Campos K.R."/>
            <person name="Santos M.B.N."/>
            <person name="Sacchi C.T."/>
        </authorList>
    </citation>
    <scope>NUCLEOTIDE SEQUENCE [LARGE SCALE GENOMIC DNA]</scope>
    <source>
        <strain evidence="3 4">O4R</strain>
    </source>
</reference>
<dbReference type="CDD" id="cd01823">
    <property type="entry name" value="SEST_like"/>
    <property type="match status" value="1"/>
</dbReference>
<dbReference type="InterPro" id="IPR013830">
    <property type="entry name" value="SGNH_hydro"/>
</dbReference>
<dbReference type="RefSeq" id="WP_349805591.1">
    <property type="nucleotide sequence ID" value="NZ_JBEGDP010000034.1"/>
</dbReference>
<dbReference type="SUPFAM" id="SSF52266">
    <property type="entry name" value="SGNH hydrolase"/>
    <property type="match status" value="1"/>
</dbReference>
<dbReference type="GO" id="GO:0016787">
    <property type="term" value="F:hydrolase activity"/>
    <property type="evidence" value="ECO:0007669"/>
    <property type="project" value="UniProtKB-KW"/>
</dbReference>
<dbReference type="InterPro" id="IPR037460">
    <property type="entry name" value="SEST-like"/>
</dbReference>
<sequence length="327" mass="34747">MTPLAGSDAQAAPTDTAATTAPSTQTRALATQAPDRRRLPSLTEYVALGDSWTADVVLLNRDGVPDTTHVPVDCAQSHHNYPKIVAEALGADRFRDASCGSATTRDFRHPQTGLPLGGTNPPQFDRLTRRTELVTIGIGGNDAGIASAGLDCLGVLPVDNPLTDSGAGLPFGGCKAKYTAGGTDQLAEQIRASEIKLVRAFRAVHRLAPRARVLVLDYMDVIPDHGCYPTVPASDEDMAYIAAKFRQLNRMVERAARRGGAEFVDTFSHTGGHDLCQDPVTRWAETYGPSVNDPAVGVPAHPNAAGARAQAAVLLQYLRDTECYSCS</sequence>
<keyword evidence="3" id="KW-0378">Hydrolase</keyword>
<proteinExistence type="predicted"/>
<protein>
    <submittedName>
        <fullName evidence="3">SGNH/GDSL hydrolase family protein</fullName>
        <ecNumber evidence="3">3.1.-.-</ecNumber>
    </submittedName>
</protein>
<feature type="region of interest" description="Disordered" evidence="1">
    <location>
        <begin position="1"/>
        <end position="36"/>
    </location>
</feature>
<gene>
    <name evidence="3" type="ORF">V6R90_18600</name>
</gene>
<evidence type="ECO:0000313" key="4">
    <source>
        <dbReference type="Proteomes" id="UP001482520"/>
    </source>
</evidence>
<dbReference type="Pfam" id="PF13472">
    <property type="entry name" value="Lipase_GDSL_2"/>
    <property type="match status" value="1"/>
</dbReference>
<name>A0ABV1P3F2_9ACTN</name>
<evidence type="ECO:0000313" key="3">
    <source>
        <dbReference type="EMBL" id="MEQ7849292.1"/>
    </source>
</evidence>
<dbReference type="Proteomes" id="UP001482520">
    <property type="component" value="Unassembled WGS sequence"/>
</dbReference>
<keyword evidence="4" id="KW-1185">Reference proteome</keyword>
<dbReference type="EC" id="3.1.-.-" evidence="3"/>
<dbReference type="PANTHER" id="PTHR37981">
    <property type="entry name" value="LIPASE 2"/>
    <property type="match status" value="1"/>
</dbReference>
<comment type="caution">
    <text evidence="3">The sequence shown here is derived from an EMBL/GenBank/DDBJ whole genome shotgun (WGS) entry which is preliminary data.</text>
</comment>
<accession>A0ABV1P3F2</accession>
<feature type="compositionally biased region" description="Low complexity" evidence="1">
    <location>
        <begin position="7"/>
        <end position="26"/>
    </location>
</feature>
<evidence type="ECO:0000256" key="1">
    <source>
        <dbReference type="SAM" id="MobiDB-lite"/>
    </source>
</evidence>
<dbReference type="InterPro" id="IPR036514">
    <property type="entry name" value="SGNH_hydro_sf"/>
</dbReference>
<evidence type="ECO:0000259" key="2">
    <source>
        <dbReference type="Pfam" id="PF13472"/>
    </source>
</evidence>